<feature type="domain" description="VPS9" evidence="2">
    <location>
        <begin position="428"/>
        <end position="596"/>
    </location>
</feature>
<dbReference type="OrthoDB" id="10264848at2759"/>
<dbReference type="AlphaFoldDB" id="A0A0L0DLQ9"/>
<dbReference type="GO" id="GO:0005829">
    <property type="term" value="C:cytosol"/>
    <property type="evidence" value="ECO:0007669"/>
    <property type="project" value="TreeGrafter"/>
</dbReference>
<protein>
    <recommendedName>
        <fullName evidence="2">VPS9 domain-containing protein</fullName>
    </recommendedName>
</protein>
<dbReference type="PROSITE" id="PS51205">
    <property type="entry name" value="VPS9"/>
    <property type="match status" value="1"/>
</dbReference>
<dbReference type="EMBL" id="GL349480">
    <property type="protein sequence ID" value="KNC53254.1"/>
    <property type="molecule type" value="Genomic_DNA"/>
</dbReference>
<dbReference type="GO" id="GO:0031267">
    <property type="term" value="F:small GTPase binding"/>
    <property type="evidence" value="ECO:0007669"/>
    <property type="project" value="TreeGrafter"/>
</dbReference>
<proteinExistence type="predicted"/>
<dbReference type="SUPFAM" id="SSF109993">
    <property type="entry name" value="VPS9 domain"/>
    <property type="match status" value="1"/>
</dbReference>
<sequence>MDWGQARSRVSRGVHTALSLDGAGDGPGAYREYLRTLSDIAVLLSDAEAHVGATPVDERGATLKLVEQLMFFGGQCMERVQALALPHLTALPHVPRPAAPRHASSTVGAGTPRVVVPSAGPAMMATVVTPPGGGGRAAAAGLTVNEHHAIMLPVLQAQAQNEAMMARLRRRTGGRGGDRYLQTMRKAAENMAIARKKQELLTAVLFNRKKQAEAAALAEADASIPGQMQLFFGEDHPQWRQFQQWKQFQHWKASQGEAGGASGSAPSTPTQGIVSTAQEPALPSPSYKADRNNPYADEDAQWCEELSSAGDDVLLVHTHLARVLHLADHPLGKMLAEFSTQFAAKYGATKSSGAHATSESEQASEASLPQAVTTIQSFVAQFCESILEAYPEVSGVSCGADQVQLTVEEAVFPEVYAPLFRLYVSASAERDTVFRLKLTTQLNELPPSAFGIAPRFWLVGGGEGVGPESLAPEQVQSGMLASYAKVISQFRLVSEARSPGEKLMGLVKASQVICTTVEDYYRTHPRDDVDGASLAVGAEDLLPLFSYLLIHAAIRDVWAMSAFLTDFINEFYCMGEEGYALATTQTALEYIDGFGA</sequence>
<evidence type="ECO:0000313" key="3">
    <source>
        <dbReference type="EMBL" id="KNC53254.1"/>
    </source>
</evidence>
<dbReference type="GO" id="GO:0005085">
    <property type="term" value="F:guanyl-nucleotide exchange factor activity"/>
    <property type="evidence" value="ECO:0007669"/>
    <property type="project" value="InterPro"/>
</dbReference>
<dbReference type="Gene3D" id="1.20.1050.80">
    <property type="entry name" value="VPS9 domain"/>
    <property type="match status" value="1"/>
</dbReference>
<dbReference type="RefSeq" id="XP_013754518.1">
    <property type="nucleotide sequence ID" value="XM_013899064.1"/>
</dbReference>
<evidence type="ECO:0000256" key="1">
    <source>
        <dbReference type="SAM" id="MobiDB-lite"/>
    </source>
</evidence>
<gene>
    <name evidence="3" type="ORF">AMSG_08742</name>
</gene>
<dbReference type="InterPro" id="IPR003123">
    <property type="entry name" value="VPS9"/>
</dbReference>
<dbReference type="InterPro" id="IPR045046">
    <property type="entry name" value="Vps9-like"/>
</dbReference>
<dbReference type="GO" id="GO:0016192">
    <property type="term" value="P:vesicle-mediated transport"/>
    <property type="evidence" value="ECO:0007669"/>
    <property type="project" value="InterPro"/>
</dbReference>
<name>A0A0L0DLQ9_THETB</name>
<feature type="compositionally biased region" description="Polar residues" evidence="1">
    <location>
        <begin position="268"/>
        <end position="278"/>
    </location>
</feature>
<keyword evidence="4" id="KW-1185">Reference proteome</keyword>
<accession>A0A0L0DLQ9</accession>
<evidence type="ECO:0000259" key="2">
    <source>
        <dbReference type="PROSITE" id="PS51205"/>
    </source>
</evidence>
<dbReference type="OMA" id="RTFRWKE"/>
<evidence type="ECO:0000313" key="4">
    <source>
        <dbReference type="Proteomes" id="UP000054408"/>
    </source>
</evidence>
<organism evidence="3 4">
    <name type="scientific">Thecamonas trahens ATCC 50062</name>
    <dbReference type="NCBI Taxonomy" id="461836"/>
    <lineage>
        <taxon>Eukaryota</taxon>
        <taxon>Apusozoa</taxon>
        <taxon>Apusomonadida</taxon>
        <taxon>Apusomonadidae</taxon>
        <taxon>Thecamonas</taxon>
    </lineage>
</organism>
<feature type="region of interest" description="Disordered" evidence="1">
    <location>
        <begin position="253"/>
        <end position="293"/>
    </location>
</feature>
<dbReference type="Pfam" id="PF02204">
    <property type="entry name" value="VPS9"/>
    <property type="match status" value="1"/>
</dbReference>
<dbReference type="Proteomes" id="UP000054408">
    <property type="component" value="Unassembled WGS sequence"/>
</dbReference>
<dbReference type="PANTHER" id="PTHR23101">
    <property type="entry name" value="RAB GDP/GTP EXCHANGE FACTOR"/>
    <property type="match status" value="1"/>
</dbReference>
<dbReference type="GeneID" id="25567362"/>
<reference evidence="3 4" key="1">
    <citation type="submission" date="2010-05" db="EMBL/GenBank/DDBJ databases">
        <title>The Genome Sequence of Thecamonas trahens ATCC 50062.</title>
        <authorList>
            <consortium name="The Broad Institute Genome Sequencing Platform"/>
            <person name="Russ C."/>
            <person name="Cuomo C."/>
            <person name="Shea T."/>
            <person name="Young S.K."/>
            <person name="Zeng Q."/>
            <person name="Koehrsen M."/>
            <person name="Haas B."/>
            <person name="Borodovsky M."/>
            <person name="Guigo R."/>
            <person name="Alvarado L."/>
            <person name="Berlin A."/>
            <person name="Bochicchio J."/>
            <person name="Borenstein D."/>
            <person name="Chapman S."/>
            <person name="Chen Z."/>
            <person name="Freedman E."/>
            <person name="Gellesch M."/>
            <person name="Goldberg J."/>
            <person name="Griggs A."/>
            <person name="Gujja S."/>
            <person name="Heilman E."/>
            <person name="Heiman D."/>
            <person name="Hepburn T."/>
            <person name="Howarth C."/>
            <person name="Jen D."/>
            <person name="Larson L."/>
            <person name="Mehta T."/>
            <person name="Park D."/>
            <person name="Pearson M."/>
            <person name="Roberts A."/>
            <person name="Saif S."/>
            <person name="Shenoy N."/>
            <person name="Sisk P."/>
            <person name="Stolte C."/>
            <person name="Sykes S."/>
            <person name="Thomson T."/>
            <person name="Walk T."/>
            <person name="White J."/>
            <person name="Yandava C."/>
            <person name="Burger G."/>
            <person name="Gray M.W."/>
            <person name="Holland P.W.H."/>
            <person name="King N."/>
            <person name="Lang F.B.F."/>
            <person name="Roger A.J."/>
            <person name="Ruiz-Trillo I."/>
            <person name="Lander E."/>
            <person name="Nusbaum C."/>
        </authorList>
    </citation>
    <scope>NUCLEOTIDE SEQUENCE [LARGE SCALE GENOMIC DNA]</scope>
    <source>
        <strain evidence="3 4">ATCC 50062</strain>
    </source>
</reference>
<dbReference type="InterPro" id="IPR037191">
    <property type="entry name" value="VPS9_dom_sf"/>
</dbReference>
<dbReference type="eggNOG" id="ENOG502QSSQ">
    <property type="taxonomic scope" value="Eukaryota"/>
</dbReference>
<dbReference type="PANTHER" id="PTHR23101:SF98">
    <property type="entry name" value="VPS9 DOMAIN-CONTAINING PROTEIN 1"/>
    <property type="match status" value="1"/>
</dbReference>
<dbReference type="GO" id="GO:0030139">
    <property type="term" value="C:endocytic vesicle"/>
    <property type="evidence" value="ECO:0007669"/>
    <property type="project" value="TreeGrafter"/>
</dbReference>